<reference evidence="2" key="1">
    <citation type="submission" date="2020-10" db="EMBL/GenBank/DDBJ databases">
        <title>Diversity and distribution of actinomycetes associated with coral in the coast of Hainan.</title>
        <authorList>
            <person name="Li F."/>
        </authorList>
    </citation>
    <scope>NUCLEOTIDE SEQUENCE</scope>
    <source>
        <strain evidence="2">HNM0983</strain>
    </source>
</reference>
<protein>
    <submittedName>
        <fullName evidence="2">Transporter</fullName>
    </submittedName>
</protein>
<evidence type="ECO:0000259" key="1">
    <source>
        <dbReference type="Pfam" id="PF25362"/>
    </source>
</evidence>
<evidence type="ECO:0000313" key="3">
    <source>
        <dbReference type="Proteomes" id="UP000598360"/>
    </source>
</evidence>
<dbReference type="EMBL" id="JADEYC010000005">
    <property type="protein sequence ID" value="MBE9373418.1"/>
    <property type="molecule type" value="Genomic_DNA"/>
</dbReference>
<keyword evidence="3" id="KW-1185">Reference proteome</keyword>
<dbReference type="AlphaFoldDB" id="A0A929G0A9"/>
<dbReference type="Pfam" id="PF25362">
    <property type="entry name" value="bPH_11"/>
    <property type="match status" value="1"/>
</dbReference>
<name>A0A929G0A9_9PSEU</name>
<proteinExistence type="predicted"/>
<gene>
    <name evidence="2" type="ORF">IQ251_03050</name>
</gene>
<organism evidence="2 3">
    <name type="scientific">Saccharopolyspora montiporae</name>
    <dbReference type="NCBI Taxonomy" id="2781240"/>
    <lineage>
        <taxon>Bacteria</taxon>
        <taxon>Bacillati</taxon>
        <taxon>Actinomycetota</taxon>
        <taxon>Actinomycetes</taxon>
        <taxon>Pseudonocardiales</taxon>
        <taxon>Pseudonocardiaceae</taxon>
        <taxon>Saccharopolyspora</taxon>
    </lineage>
</organism>
<sequence length="176" mass="19273">MERLIWVLVLVALAGLVVFGMRRGWSNRRRRQAAELAEFPTPPPRFADEPVLAELTGMYMGTTKAGDWQDRIVVGDIGHRATASVLLHREGLLVQRSGASPVWIPAESFTGARVDHKLANKVVPGVGLLVVRWRLGDQLLDTGFRADDAPEQARWAEAIGDLVPDAEGRRSGAESS</sequence>
<dbReference type="Proteomes" id="UP000598360">
    <property type="component" value="Unassembled WGS sequence"/>
</dbReference>
<feature type="domain" description="PH" evidence="1">
    <location>
        <begin position="37"/>
        <end position="159"/>
    </location>
</feature>
<dbReference type="InterPro" id="IPR057446">
    <property type="entry name" value="PH_bac"/>
</dbReference>
<evidence type="ECO:0000313" key="2">
    <source>
        <dbReference type="EMBL" id="MBE9373418.1"/>
    </source>
</evidence>
<dbReference type="RefSeq" id="WP_193926864.1">
    <property type="nucleotide sequence ID" value="NZ_JADEYC010000005.1"/>
</dbReference>
<accession>A0A929G0A9</accession>
<comment type="caution">
    <text evidence="2">The sequence shown here is derived from an EMBL/GenBank/DDBJ whole genome shotgun (WGS) entry which is preliminary data.</text>
</comment>